<dbReference type="Proteomes" id="UP000800303">
    <property type="component" value="Unassembled WGS sequence"/>
</dbReference>
<keyword evidence="1" id="KW-0472">Membrane</keyword>
<keyword evidence="3" id="KW-1185">Reference proteome</keyword>
<dbReference type="EMBL" id="JAAFGS010000002">
    <property type="protein sequence ID" value="NGZ74819.1"/>
    <property type="molecule type" value="Genomic_DNA"/>
</dbReference>
<dbReference type="InterPro" id="IPR045620">
    <property type="entry name" value="DUF6442"/>
</dbReference>
<keyword evidence="1" id="KW-1133">Transmembrane helix</keyword>
<evidence type="ECO:0000313" key="2">
    <source>
        <dbReference type="EMBL" id="NGZ74819.1"/>
    </source>
</evidence>
<keyword evidence="1" id="KW-0812">Transmembrane</keyword>
<dbReference type="Pfam" id="PF20040">
    <property type="entry name" value="DUF6442"/>
    <property type="match status" value="1"/>
</dbReference>
<reference evidence="2 3" key="1">
    <citation type="submission" date="2020-01" db="EMBL/GenBank/DDBJ databases">
        <title>Polyphasic characterisation and genomic insights into a novel alkali tolerant bacterium VR-M41.</title>
        <authorList>
            <person name="Vemuluri V.R."/>
        </authorList>
    </citation>
    <scope>NUCLEOTIDE SEQUENCE [LARGE SCALE GENOMIC DNA]</scope>
    <source>
        <strain evidence="2 3">VR-M41</strain>
    </source>
</reference>
<comment type="caution">
    <text evidence="2">The sequence shown here is derived from an EMBL/GenBank/DDBJ whole genome shotgun (WGS) entry which is preliminary data.</text>
</comment>
<name>A0ABX0F5J7_9BACL</name>
<feature type="transmembrane region" description="Helical" evidence="1">
    <location>
        <begin position="93"/>
        <end position="110"/>
    </location>
</feature>
<feature type="transmembrane region" description="Helical" evidence="1">
    <location>
        <begin position="36"/>
        <end position="62"/>
    </location>
</feature>
<sequence>MRTIKGSVPAAAGILLFAVGIYLVKGLDRPDGVLRALPYVCVGLGCGLFGQGAGELLNALILRKHPEQAKNLEIERRDERNVMLSERAKAKGFDAMTYIFAALLLAFALMGVSFEVILPFVIAYLLVQFYAVYCRIKQEKEY</sequence>
<proteinExistence type="predicted"/>
<organism evidence="2 3">
    <name type="scientific">Saccharibacillus alkalitolerans</name>
    <dbReference type="NCBI Taxonomy" id="2705290"/>
    <lineage>
        <taxon>Bacteria</taxon>
        <taxon>Bacillati</taxon>
        <taxon>Bacillota</taxon>
        <taxon>Bacilli</taxon>
        <taxon>Bacillales</taxon>
        <taxon>Paenibacillaceae</taxon>
        <taxon>Saccharibacillus</taxon>
    </lineage>
</organism>
<accession>A0ABX0F5J7</accession>
<evidence type="ECO:0000256" key="1">
    <source>
        <dbReference type="SAM" id="Phobius"/>
    </source>
</evidence>
<protein>
    <recommendedName>
        <fullName evidence="4">DUF2178 domain-containing protein</fullName>
    </recommendedName>
</protein>
<gene>
    <name evidence="2" type="ORF">GYN08_05760</name>
</gene>
<evidence type="ECO:0000313" key="3">
    <source>
        <dbReference type="Proteomes" id="UP000800303"/>
    </source>
</evidence>
<evidence type="ECO:0008006" key="4">
    <source>
        <dbReference type="Google" id="ProtNLM"/>
    </source>
</evidence>
<dbReference type="RefSeq" id="WP_166273158.1">
    <property type="nucleotide sequence ID" value="NZ_JAAFGS010000002.1"/>
</dbReference>
<feature type="transmembrane region" description="Helical" evidence="1">
    <location>
        <begin position="116"/>
        <end position="136"/>
    </location>
</feature>